<keyword evidence="1" id="KW-0812">Transmembrane</keyword>
<feature type="transmembrane region" description="Helical" evidence="1">
    <location>
        <begin position="50"/>
        <end position="68"/>
    </location>
</feature>
<comment type="caution">
    <text evidence="2">The sequence shown here is derived from an EMBL/GenBank/DDBJ whole genome shotgun (WGS) entry which is preliminary data.</text>
</comment>
<evidence type="ECO:0000313" key="2">
    <source>
        <dbReference type="EMBL" id="KEQ02880.1"/>
    </source>
</evidence>
<reference evidence="2 3" key="1">
    <citation type="submission" date="2014-06" db="EMBL/GenBank/DDBJ databases">
        <title>Rhizobium pelagicum/R2-400B4.</title>
        <authorList>
            <person name="Kimes N.E."/>
            <person name="Lopez-Perez M."/>
        </authorList>
    </citation>
    <scope>NUCLEOTIDE SEQUENCE [LARGE SCALE GENOMIC DNA]</scope>
    <source>
        <strain evidence="2 3">R2-400B4</strain>
    </source>
</reference>
<organism evidence="2 3">
    <name type="scientific">Pseudorhizobium pelagicum</name>
    <dbReference type="NCBI Taxonomy" id="1509405"/>
    <lineage>
        <taxon>Bacteria</taxon>
        <taxon>Pseudomonadati</taxon>
        <taxon>Pseudomonadota</taxon>
        <taxon>Alphaproteobacteria</taxon>
        <taxon>Hyphomicrobiales</taxon>
        <taxon>Rhizobiaceae</taxon>
        <taxon>Rhizobium/Agrobacterium group</taxon>
        <taxon>Pseudorhizobium</taxon>
    </lineage>
</organism>
<dbReference type="AlphaFoldDB" id="A0A922T866"/>
<dbReference type="RefSeq" id="WP_037169407.1">
    <property type="nucleotide sequence ID" value="NZ_CAJXID010000017.1"/>
</dbReference>
<protein>
    <submittedName>
        <fullName evidence="2">Uncharacterized protein</fullName>
    </submittedName>
</protein>
<keyword evidence="3" id="KW-1185">Reference proteome</keyword>
<gene>
    <name evidence="2" type="ORF">GV68_19550</name>
</gene>
<name>A0A922T866_9HYPH</name>
<evidence type="ECO:0000313" key="3">
    <source>
        <dbReference type="Proteomes" id="UP000052167"/>
    </source>
</evidence>
<dbReference type="Proteomes" id="UP000052167">
    <property type="component" value="Unassembled WGS sequence"/>
</dbReference>
<keyword evidence="1" id="KW-1133">Transmembrane helix</keyword>
<keyword evidence="1" id="KW-0472">Membrane</keyword>
<proteinExistence type="predicted"/>
<dbReference type="EMBL" id="JOKJ01000041">
    <property type="protein sequence ID" value="KEQ02880.1"/>
    <property type="molecule type" value="Genomic_DNA"/>
</dbReference>
<accession>A0A922T866</accession>
<evidence type="ECO:0000256" key="1">
    <source>
        <dbReference type="SAM" id="Phobius"/>
    </source>
</evidence>
<sequence>MPSRTPDSAEAIAREACREVPEGAAYEECIIWTSAEVKIEEQVAADRADLFVIMAIIAPLVLLAVLIYKRTAGR</sequence>